<dbReference type="Proteomes" id="UP001144280">
    <property type="component" value="Unassembled WGS sequence"/>
</dbReference>
<name>A0ABQ5RB65_9ACTN</name>
<sequence>MATQLSDQERARLESALTAVCRQGRIDPAGARLVRYTMNAVYELPAAGVVIRMAAGPQARARAVRVAQIAAAFAERGMPTVRLATGLGEPIHADGWSATVWEFLPQPPEHRIAPAALVAPLRAIHAAGAPFELPLWDPVSKARNRVAQVETLDAASRSELQRWATVVVGLSLDQIMSQLRQRADELAAAVKAAEWTLPQSVIHGDAHTGNLLLDRDGAAVICDLDSVAVGPPEWDLVPTAHGAARFGDNPSRHRALADAYGLDVTTCPAWETLRQIRELQLMTSVIANLAGRPDVADEAGHRLRTGLVDNHGVTWHRYR</sequence>
<gene>
    <name evidence="2" type="ORF">Pa4123_91800</name>
</gene>
<protein>
    <submittedName>
        <fullName evidence="2">Aminoglycoside phosphotransferase</fullName>
    </submittedName>
</protein>
<evidence type="ECO:0000313" key="3">
    <source>
        <dbReference type="Proteomes" id="UP001144280"/>
    </source>
</evidence>
<dbReference type="Gene3D" id="1.10.510.10">
    <property type="entry name" value="Transferase(Phosphotransferase) domain 1"/>
    <property type="match status" value="1"/>
</dbReference>
<dbReference type="InterPro" id="IPR011009">
    <property type="entry name" value="Kinase-like_dom_sf"/>
</dbReference>
<dbReference type="SUPFAM" id="SSF56112">
    <property type="entry name" value="Protein kinase-like (PK-like)"/>
    <property type="match status" value="1"/>
</dbReference>
<dbReference type="EMBL" id="BSDI01000109">
    <property type="protein sequence ID" value="GLI03900.1"/>
    <property type="molecule type" value="Genomic_DNA"/>
</dbReference>
<evidence type="ECO:0000313" key="2">
    <source>
        <dbReference type="EMBL" id="GLI03900.1"/>
    </source>
</evidence>
<organism evidence="2 3">
    <name type="scientific">Phytohabitans aurantiacus</name>
    <dbReference type="NCBI Taxonomy" id="3016789"/>
    <lineage>
        <taxon>Bacteria</taxon>
        <taxon>Bacillati</taxon>
        <taxon>Actinomycetota</taxon>
        <taxon>Actinomycetes</taxon>
        <taxon>Micromonosporales</taxon>
        <taxon>Micromonosporaceae</taxon>
    </lineage>
</organism>
<comment type="caution">
    <text evidence="2">The sequence shown here is derived from an EMBL/GenBank/DDBJ whole genome shotgun (WGS) entry which is preliminary data.</text>
</comment>
<feature type="domain" description="Aminoglycoside phosphotransferase" evidence="1">
    <location>
        <begin position="50"/>
        <end position="274"/>
    </location>
</feature>
<evidence type="ECO:0000259" key="1">
    <source>
        <dbReference type="Pfam" id="PF01636"/>
    </source>
</evidence>
<dbReference type="Pfam" id="PF01636">
    <property type="entry name" value="APH"/>
    <property type="match status" value="1"/>
</dbReference>
<dbReference type="InterPro" id="IPR002575">
    <property type="entry name" value="Aminoglycoside_PTrfase"/>
</dbReference>
<accession>A0ABQ5RB65</accession>
<keyword evidence="3" id="KW-1185">Reference proteome</keyword>
<dbReference type="RefSeq" id="WP_281906423.1">
    <property type="nucleotide sequence ID" value="NZ_BSDI01000109.1"/>
</dbReference>
<reference evidence="2" key="1">
    <citation type="submission" date="2022-12" db="EMBL/GenBank/DDBJ databases">
        <title>New Phytohabitans aurantiacus sp. RD004123 nov., an actinomycete isolated from soil.</title>
        <authorList>
            <person name="Triningsih D.W."/>
            <person name="Harunari E."/>
            <person name="Igarashi Y."/>
        </authorList>
    </citation>
    <scope>NUCLEOTIDE SEQUENCE</scope>
    <source>
        <strain evidence="2">RD004123</strain>
    </source>
</reference>
<proteinExistence type="predicted"/>